<gene>
    <name evidence="1" type="ORF">GGR37_004118</name>
</gene>
<dbReference type="RefSeq" id="WP_144908051.1">
    <property type="nucleotide sequence ID" value="NZ_JACHOA010000013.1"/>
</dbReference>
<comment type="caution">
    <text evidence="1">The sequence shown here is derived from an EMBL/GenBank/DDBJ whole genome shotgun (WGS) entry which is preliminary data.</text>
</comment>
<name>A0A7W7EW80_9SPHN</name>
<reference evidence="1 2" key="1">
    <citation type="submission" date="2020-08" db="EMBL/GenBank/DDBJ databases">
        <title>Genomic Encyclopedia of Type Strains, Phase IV (KMG-IV): sequencing the most valuable type-strain genomes for metagenomic binning, comparative biology and taxonomic classification.</title>
        <authorList>
            <person name="Goeker M."/>
        </authorList>
    </citation>
    <scope>NUCLEOTIDE SEQUENCE [LARGE SCALE GENOMIC DNA]</scope>
    <source>
        <strain evidence="1 2">DSM 17507</strain>
    </source>
</reference>
<proteinExistence type="predicted"/>
<dbReference type="Proteomes" id="UP000538566">
    <property type="component" value="Unassembled WGS sequence"/>
</dbReference>
<organism evidence="1 2">
    <name type="scientific">Novosphingobium taihuense</name>
    <dbReference type="NCBI Taxonomy" id="260085"/>
    <lineage>
        <taxon>Bacteria</taxon>
        <taxon>Pseudomonadati</taxon>
        <taxon>Pseudomonadota</taxon>
        <taxon>Alphaproteobacteria</taxon>
        <taxon>Sphingomonadales</taxon>
        <taxon>Sphingomonadaceae</taxon>
        <taxon>Novosphingobium</taxon>
    </lineage>
</organism>
<evidence type="ECO:0000313" key="2">
    <source>
        <dbReference type="Proteomes" id="UP000538566"/>
    </source>
</evidence>
<accession>A0A7W7EW80</accession>
<sequence>MKLMGTVRLQHLAQRGTAELAGAVAALSAELRTIVWNGPKAFLQSYPSAKVDGQRIEIALDETHCVRLLVNYEMGHMLVESAGPRVTRAKEGKRK</sequence>
<dbReference type="EMBL" id="JACHOA010000013">
    <property type="protein sequence ID" value="MBB4615814.1"/>
    <property type="molecule type" value="Genomic_DNA"/>
</dbReference>
<protein>
    <submittedName>
        <fullName evidence="1">Uncharacterized protein</fullName>
    </submittedName>
</protein>
<keyword evidence="2" id="KW-1185">Reference proteome</keyword>
<dbReference type="AlphaFoldDB" id="A0A7W7EW80"/>
<evidence type="ECO:0000313" key="1">
    <source>
        <dbReference type="EMBL" id="MBB4615814.1"/>
    </source>
</evidence>